<gene>
    <name evidence="1" type="ORF">HCDG_06571</name>
</gene>
<evidence type="ECO:0000313" key="1">
    <source>
        <dbReference type="EMBL" id="EER39466.1"/>
    </source>
</evidence>
<dbReference type="VEuPathDB" id="FungiDB:HCDG_06571"/>
<dbReference type="HOGENOM" id="CLU_1209519_0_0_1"/>
<proteinExistence type="predicted"/>
<dbReference type="Proteomes" id="UP000002624">
    <property type="component" value="Unassembled WGS sequence"/>
</dbReference>
<dbReference type="OrthoDB" id="4135672at2759"/>
<protein>
    <submittedName>
        <fullName evidence="1">Uncharacterized protein</fullName>
    </submittedName>
</protein>
<dbReference type="EMBL" id="GG692429">
    <property type="protein sequence ID" value="EER39466.1"/>
    <property type="molecule type" value="Genomic_DNA"/>
</dbReference>
<dbReference type="Pfam" id="PF20174">
    <property type="entry name" value="DUF6540"/>
    <property type="match status" value="1"/>
</dbReference>
<organism evidence="1 2">
    <name type="scientific">Ajellomyces capsulatus (strain H143)</name>
    <name type="common">Darling's disease fungus</name>
    <name type="synonym">Histoplasma capsulatum</name>
    <dbReference type="NCBI Taxonomy" id="544712"/>
    <lineage>
        <taxon>Eukaryota</taxon>
        <taxon>Fungi</taxon>
        <taxon>Dikarya</taxon>
        <taxon>Ascomycota</taxon>
        <taxon>Pezizomycotina</taxon>
        <taxon>Eurotiomycetes</taxon>
        <taxon>Eurotiomycetidae</taxon>
        <taxon>Onygenales</taxon>
        <taxon>Ajellomycetaceae</taxon>
        <taxon>Histoplasma</taxon>
    </lineage>
</organism>
<name>C6HK40_AJECH</name>
<dbReference type="AlphaFoldDB" id="C6HK40"/>
<sequence>MASNLDNPSPSILHRYIRRALNFGFCRERERDVCCIDLSGTSQLKSQDLFPLGPSRNVGVGWAATIKSINHRTFWESEDQPLPPALPQRICFRFGHHIGKSPAEISFEVYRVAYFGLPRDHHAIFVATNDDLSGDLFQVTGDIQNGMTFEHKPSKKPEESTSFQSRVFVGKVSAANFSRVKPICEAIPPPKKQFQGPHQLYPEEPIRRCQEWTAEALEALVNEHVLENK</sequence>
<accession>C6HK40</accession>
<evidence type="ECO:0000313" key="2">
    <source>
        <dbReference type="Proteomes" id="UP000002624"/>
    </source>
</evidence>
<reference evidence="2" key="1">
    <citation type="submission" date="2009-05" db="EMBL/GenBank/DDBJ databases">
        <title>The genome sequence of Ajellomyces capsulatus strain H143.</title>
        <authorList>
            <person name="Champion M."/>
            <person name="Cuomo C.A."/>
            <person name="Ma L.-J."/>
            <person name="Henn M.R."/>
            <person name="Sil A."/>
            <person name="Goldman B."/>
            <person name="Young S.K."/>
            <person name="Kodira C.D."/>
            <person name="Zeng Q."/>
            <person name="Koehrsen M."/>
            <person name="Alvarado L."/>
            <person name="Berlin A.M."/>
            <person name="Borenstein D."/>
            <person name="Chen Z."/>
            <person name="Engels R."/>
            <person name="Freedman E."/>
            <person name="Gellesch M."/>
            <person name="Goldberg J."/>
            <person name="Griggs A."/>
            <person name="Gujja S."/>
            <person name="Heiman D.I."/>
            <person name="Hepburn T.A."/>
            <person name="Howarth C."/>
            <person name="Jen D."/>
            <person name="Larson L."/>
            <person name="Lewis B."/>
            <person name="Mehta T."/>
            <person name="Park D."/>
            <person name="Pearson M."/>
            <person name="Roberts A."/>
            <person name="Saif S."/>
            <person name="Shea T.D."/>
            <person name="Shenoy N."/>
            <person name="Sisk P."/>
            <person name="Stolte C."/>
            <person name="Sykes S."/>
            <person name="Walk T."/>
            <person name="White J."/>
            <person name="Yandava C."/>
            <person name="Klein B."/>
            <person name="McEwen J.G."/>
            <person name="Puccia R."/>
            <person name="Goldman G.H."/>
            <person name="Felipe M.S."/>
            <person name="Nino-Vega G."/>
            <person name="San-Blas G."/>
            <person name="Taylor J.W."/>
            <person name="Mendoza L."/>
            <person name="Galagan J.E."/>
            <person name="Nusbaum C."/>
            <person name="Birren B.W."/>
        </authorList>
    </citation>
    <scope>NUCLEOTIDE SEQUENCE [LARGE SCALE GENOMIC DNA]</scope>
    <source>
        <strain evidence="2">H143</strain>
    </source>
</reference>
<dbReference type="InterPro" id="IPR046670">
    <property type="entry name" value="DUF6540"/>
</dbReference>
<dbReference type="STRING" id="544712.C6HK40"/>